<dbReference type="PRINTS" id="PR00081">
    <property type="entry name" value="GDHRDH"/>
</dbReference>
<gene>
    <name evidence="3" type="ORF">SAMN05216466_12610</name>
</gene>
<proteinExistence type="inferred from homology"/>
<evidence type="ECO:0008006" key="5">
    <source>
        <dbReference type="Google" id="ProtNLM"/>
    </source>
</evidence>
<sequence>MTQKQSMGTAVVTGASSGIGAVYADRLARRGYDLVLVARNEQRLQALATRLRADTGRAVRVEKADLTDKSDLTRVEALLKDDASLSLLVNNAGFGSVRLMLASEVETMESMIDLNVMALTRLAFANGFKAFASRRPPCCVSFGTQQNHTRRGGAELRDAPVR</sequence>
<evidence type="ECO:0000256" key="1">
    <source>
        <dbReference type="ARBA" id="ARBA00006484"/>
    </source>
</evidence>
<dbReference type="SUPFAM" id="SSF51735">
    <property type="entry name" value="NAD(P)-binding Rossmann-fold domains"/>
    <property type="match status" value="1"/>
</dbReference>
<comment type="similarity">
    <text evidence="1">Belongs to the short-chain dehydrogenases/reductases (SDR) family.</text>
</comment>
<reference evidence="3 4" key="1">
    <citation type="submission" date="2016-10" db="EMBL/GenBank/DDBJ databases">
        <authorList>
            <person name="de Groot N.N."/>
        </authorList>
    </citation>
    <scope>NUCLEOTIDE SEQUENCE [LARGE SCALE GENOMIC DNA]</scope>
    <source>
        <strain evidence="3 4">LMG 2247</strain>
    </source>
</reference>
<keyword evidence="2" id="KW-0560">Oxidoreductase</keyword>
<dbReference type="OrthoDB" id="9810734at2"/>
<dbReference type="InterPro" id="IPR036291">
    <property type="entry name" value="NAD(P)-bd_dom_sf"/>
</dbReference>
<dbReference type="AlphaFoldDB" id="A0A1G8LIN6"/>
<accession>A0A1G8LIN6</accession>
<dbReference type="PANTHER" id="PTHR44196">
    <property type="entry name" value="DEHYDROGENASE/REDUCTASE SDR FAMILY MEMBER 7B"/>
    <property type="match status" value="1"/>
</dbReference>
<name>A0A1G8LIN6_9BURK</name>
<dbReference type="Proteomes" id="UP000199706">
    <property type="component" value="Unassembled WGS sequence"/>
</dbReference>
<dbReference type="GO" id="GO:0016491">
    <property type="term" value="F:oxidoreductase activity"/>
    <property type="evidence" value="ECO:0007669"/>
    <property type="project" value="UniProtKB-KW"/>
</dbReference>
<organism evidence="3 4">
    <name type="scientific">Paraburkholderia phenazinium</name>
    <dbReference type="NCBI Taxonomy" id="60549"/>
    <lineage>
        <taxon>Bacteria</taxon>
        <taxon>Pseudomonadati</taxon>
        <taxon>Pseudomonadota</taxon>
        <taxon>Betaproteobacteria</taxon>
        <taxon>Burkholderiales</taxon>
        <taxon>Burkholderiaceae</taxon>
        <taxon>Paraburkholderia</taxon>
    </lineage>
</organism>
<dbReference type="InterPro" id="IPR002347">
    <property type="entry name" value="SDR_fam"/>
</dbReference>
<dbReference type="PANTHER" id="PTHR44196:SF2">
    <property type="entry name" value="SHORT-CHAIN DEHYDROGENASE-RELATED"/>
    <property type="match status" value="1"/>
</dbReference>
<dbReference type="Gene3D" id="3.40.50.720">
    <property type="entry name" value="NAD(P)-binding Rossmann-like Domain"/>
    <property type="match status" value="1"/>
</dbReference>
<protein>
    <recommendedName>
        <fullName evidence="5">Short chain dehydrogenase</fullName>
    </recommendedName>
</protein>
<dbReference type="GO" id="GO:0016020">
    <property type="term" value="C:membrane"/>
    <property type="evidence" value="ECO:0007669"/>
    <property type="project" value="TreeGrafter"/>
</dbReference>
<evidence type="ECO:0000256" key="2">
    <source>
        <dbReference type="ARBA" id="ARBA00023002"/>
    </source>
</evidence>
<evidence type="ECO:0000313" key="3">
    <source>
        <dbReference type="EMBL" id="SDI55589.1"/>
    </source>
</evidence>
<dbReference type="EMBL" id="FNCJ01000026">
    <property type="protein sequence ID" value="SDI55589.1"/>
    <property type="molecule type" value="Genomic_DNA"/>
</dbReference>
<evidence type="ECO:0000313" key="4">
    <source>
        <dbReference type="Proteomes" id="UP000199706"/>
    </source>
</evidence>
<dbReference type="Pfam" id="PF00106">
    <property type="entry name" value="adh_short"/>
    <property type="match status" value="1"/>
</dbReference>